<dbReference type="EMBL" id="AMFJ01036017">
    <property type="protein sequence ID" value="EKD25632.1"/>
    <property type="molecule type" value="Genomic_DNA"/>
</dbReference>
<sequence>AGKAIEKSMSSEAFNLEKNPISLANTPWLFLSNLYNIFIKKNLNLKNMIKTKIIPLTWKEINEKKERIQMLDEIEEELHELAPLKKGVEVEICLGNSLSPVPGSGKTAHNPYIRKYGKTLVSLYNKTGHWKARLETPKNYPKPVYLYLTPQ</sequence>
<gene>
    <name evidence="1" type="ORF">ACD_80C00010G0001</name>
</gene>
<dbReference type="AlphaFoldDB" id="K1XKL4"/>
<name>K1XKL4_9BACT</name>
<proteinExistence type="predicted"/>
<evidence type="ECO:0000313" key="1">
    <source>
        <dbReference type="EMBL" id="EKD25632.1"/>
    </source>
</evidence>
<accession>K1XKL4</accession>
<protein>
    <submittedName>
        <fullName evidence="1">Uncharacterized protein</fullName>
    </submittedName>
</protein>
<organism evidence="1">
    <name type="scientific">uncultured bacterium</name>
    <name type="common">gcode 4</name>
    <dbReference type="NCBI Taxonomy" id="1234023"/>
    <lineage>
        <taxon>Bacteria</taxon>
        <taxon>environmental samples</taxon>
    </lineage>
</organism>
<comment type="caution">
    <text evidence="1">The sequence shown here is derived from an EMBL/GenBank/DDBJ whole genome shotgun (WGS) entry which is preliminary data.</text>
</comment>
<feature type="non-terminal residue" evidence="1">
    <location>
        <position position="1"/>
    </location>
</feature>
<reference evidence="1" key="1">
    <citation type="journal article" date="2012" name="Science">
        <title>Fermentation, hydrogen, and sulfur metabolism in multiple uncultivated bacterial phyla.</title>
        <authorList>
            <person name="Wrighton K.C."/>
            <person name="Thomas B.C."/>
            <person name="Sharon I."/>
            <person name="Miller C.S."/>
            <person name="Castelle C.J."/>
            <person name="VerBerkmoes N.C."/>
            <person name="Wilkins M.J."/>
            <person name="Hettich R.L."/>
            <person name="Lipton M.S."/>
            <person name="Williams K.H."/>
            <person name="Long P.E."/>
            <person name="Banfield J.F."/>
        </authorList>
    </citation>
    <scope>NUCLEOTIDE SEQUENCE [LARGE SCALE GENOMIC DNA]</scope>
</reference>